<dbReference type="RefSeq" id="WP_307269332.1">
    <property type="nucleotide sequence ID" value="NZ_JAUSVX010000002.1"/>
</dbReference>
<keyword evidence="4" id="KW-1185">Reference proteome</keyword>
<dbReference type="EMBL" id="JAUSVX010000002">
    <property type="protein sequence ID" value="MDQ0468297.1"/>
    <property type="molecule type" value="Genomic_DNA"/>
</dbReference>
<organism evidence="3 4">
    <name type="scientific">Labrys wisconsinensis</name>
    <dbReference type="NCBI Taxonomy" id="425677"/>
    <lineage>
        <taxon>Bacteria</taxon>
        <taxon>Pseudomonadati</taxon>
        <taxon>Pseudomonadota</taxon>
        <taxon>Alphaproteobacteria</taxon>
        <taxon>Hyphomicrobiales</taxon>
        <taxon>Xanthobacteraceae</taxon>
        <taxon>Labrys</taxon>
    </lineage>
</organism>
<comment type="caution">
    <text evidence="3">The sequence shown here is derived from an EMBL/GenBank/DDBJ whole genome shotgun (WGS) entry which is preliminary data.</text>
</comment>
<feature type="signal peptide" evidence="2">
    <location>
        <begin position="1"/>
        <end position="23"/>
    </location>
</feature>
<protein>
    <submittedName>
        <fullName evidence="3">Nucleoid-associated protein YgaU</fullName>
    </submittedName>
</protein>
<proteinExistence type="predicted"/>
<evidence type="ECO:0000256" key="2">
    <source>
        <dbReference type="SAM" id="SignalP"/>
    </source>
</evidence>
<evidence type="ECO:0000256" key="1">
    <source>
        <dbReference type="SAM" id="MobiDB-lite"/>
    </source>
</evidence>
<sequence length="120" mass="12420">MAIRPSFAAAVLVAGFLSWPALAQTTPAPAAPADQPAADAAPAPDAAPAATPQKHKAQPLSGKRLACRETGKTSGLKGADRMDQFQLCVAQGRLDCTKEAIDKKIPNGAQRIAYIKQCLG</sequence>
<reference evidence="3 4" key="1">
    <citation type="submission" date="2023-07" db="EMBL/GenBank/DDBJ databases">
        <title>Genomic Encyclopedia of Type Strains, Phase IV (KMG-IV): sequencing the most valuable type-strain genomes for metagenomic binning, comparative biology and taxonomic classification.</title>
        <authorList>
            <person name="Goeker M."/>
        </authorList>
    </citation>
    <scope>NUCLEOTIDE SEQUENCE [LARGE SCALE GENOMIC DNA]</scope>
    <source>
        <strain evidence="3 4">DSM 19619</strain>
    </source>
</reference>
<keyword evidence="2" id="KW-0732">Signal</keyword>
<evidence type="ECO:0000313" key="4">
    <source>
        <dbReference type="Proteomes" id="UP001242480"/>
    </source>
</evidence>
<feature type="region of interest" description="Disordered" evidence="1">
    <location>
        <begin position="26"/>
        <end position="78"/>
    </location>
</feature>
<dbReference type="Proteomes" id="UP001242480">
    <property type="component" value="Unassembled WGS sequence"/>
</dbReference>
<evidence type="ECO:0000313" key="3">
    <source>
        <dbReference type="EMBL" id="MDQ0468297.1"/>
    </source>
</evidence>
<feature type="compositionally biased region" description="Low complexity" evidence="1">
    <location>
        <begin position="26"/>
        <end position="52"/>
    </location>
</feature>
<gene>
    <name evidence="3" type="ORF">QO011_001297</name>
</gene>
<name>A0ABU0J215_9HYPH</name>
<feature type="chain" id="PRO_5045370614" evidence="2">
    <location>
        <begin position="24"/>
        <end position="120"/>
    </location>
</feature>
<accession>A0ABU0J215</accession>